<evidence type="ECO:0008006" key="7">
    <source>
        <dbReference type="Google" id="ProtNLM"/>
    </source>
</evidence>
<dbReference type="PANTHER" id="PTHR42711:SF5">
    <property type="entry name" value="ABC TRANSPORTER ATP-BINDING PROTEIN NATA"/>
    <property type="match status" value="1"/>
</dbReference>
<keyword evidence="6" id="KW-1185">Reference proteome</keyword>
<dbReference type="EMBL" id="AP028955">
    <property type="protein sequence ID" value="BET38030.1"/>
    <property type="molecule type" value="Genomic_DNA"/>
</dbReference>
<comment type="similarity">
    <text evidence="1">Belongs to the ABC transporter superfamily.</text>
</comment>
<keyword evidence="3" id="KW-0547">Nucleotide-binding</keyword>
<dbReference type="InterPro" id="IPR027417">
    <property type="entry name" value="P-loop_NTPase"/>
</dbReference>
<sequence length="89" mass="10427">MKKEIFLLSVGQRQRFNCFLSILNDPEILILDELVTGLDLKMQIKLVNFIKSWKEIKKINLLIVSHTPEEVELLCDRVVILKNGEIYQD</sequence>
<name>A0ABN7BT83_9MOLU</name>
<proteinExistence type="inferred from homology"/>
<protein>
    <recommendedName>
        <fullName evidence="7">ABC transporter ATP-binding protein</fullName>
    </recommendedName>
</protein>
<dbReference type="Gene3D" id="3.40.50.300">
    <property type="entry name" value="P-loop containing nucleotide triphosphate hydrolases"/>
    <property type="match status" value="1"/>
</dbReference>
<dbReference type="RefSeq" id="WP_353306761.1">
    <property type="nucleotide sequence ID" value="NZ_AP028955.1"/>
</dbReference>
<dbReference type="InterPro" id="IPR050763">
    <property type="entry name" value="ABC_transporter_ATP-binding"/>
</dbReference>
<organism evidence="5 6">
    <name type="scientific">Spiroplasma ixodetis</name>
    <dbReference type="NCBI Taxonomy" id="2141"/>
    <lineage>
        <taxon>Bacteria</taxon>
        <taxon>Bacillati</taxon>
        <taxon>Mycoplasmatota</taxon>
        <taxon>Mollicutes</taxon>
        <taxon>Entomoplasmatales</taxon>
        <taxon>Spiroplasmataceae</taxon>
        <taxon>Spiroplasma</taxon>
    </lineage>
</organism>
<evidence type="ECO:0000256" key="1">
    <source>
        <dbReference type="ARBA" id="ARBA00005417"/>
    </source>
</evidence>
<evidence type="ECO:0000313" key="6">
    <source>
        <dbReference type="Proteomes" id="UP001473424"/>
    </source>
</evidence>
<dbReference type="SUPFAM" id="SSF52540">
    <property type="entry name" value="P-loop containing nucleoside triphosphate hydrolases"/>
    <property type="match status" value="1"/>
</dbReference>
<dbReference type="Proteomes" id="UP001473424">
    <property type="component" value="Chromosome"/>
</dbReference>
<gene>
    <name evidence="5" type="ORF">SAP269_06190</name>
</gene>
<dbReference type="PANTHER" id="PTHR42711">
    <property type="entry name" value="ABC TRANSPORTER ATP-BINDING PROTEIN"/>
    <property type="match status" value="1"/>
</dbReference>
<keyword evidence="2" id="KW-0813">Transport</keyword>
<evidence type="ECO:0000256" key="2">
    <source>
        <dbReference type="ARBA" id="ARBA00022448"/>
    </source>
</evidence>
<accession>A0ABN7BT83</accession>
<evidence type="ECO:0000313" key="5">
    <source>
        <dbReference type="EMBL" id="BET38030.1"/>
    </source>
</evidence>
<evidence type="ECO:0000256" key="3">
    <source>
        <dbReference type="ARBA" id="ARBA00022741"/>
    </source>
</evidence>
<evidence type="ECO:0000256" key="4">
    <source>
        <dbReference type="ARBA" id="ARBA00022840"/>
    </source>
</evidence>
<keyword evidence="4" id="KW-0067">ATP-binding</keyword>
<reference evidence="6" key="1">
    <citation type="journal article" date="2024" name="FEMS Microbiol. Lett.">
        <title>Genomic insights into Spiroplasma endosymbionts that induce male-killing and protective phenotypes in the pea aphid.</title>
        <authorList>
            <person name="Arai H."/>
            <person name="Legeai F."/>
            <person name="Kageyama D."/>
            <person name="Sugio A."/>
            <person name="Simon J.C."/>
        </authorList>
    </citation>
    <scope>NUCLEOTIDE SEQUENCE [LARGE SCALE GENOMIC DNA]</scope>
    <source>
        <strain evidence="6">sAp269</strain>
    </source>
</reference>